<dbReference type="Proteomes" id="UP001190700">
    <property type="component" value="Unassembled WGS sequence"/>
</dbReference>
<sequence length="186" mass="21184">MLEEEWNRVIDGRLECSAHARGGAGHRRETSTPPKAKRLRKFCAGEGREWLPALEETVRLYVASLLQKGKVEATSMQSYLSAINNYYEDMGTEGLQAAITLLPEDDDKLPWLHACTYVVLALNSFGRSDMGTARQREHVLVGDDKVTAALAKEKGRNHRTLNKKLPIPWWRVEQLRELLELWTRQG</sequence>
<dbReference type="EMBL" id="LGRX02010485">
    <property type="protein sequence ID" value="KAK3270298.1"/>
    <property type="molecule type" value="Genomic_DNA"/>
</dbReference>
<evidence type="ECO:0000313" key="2">
    <source>
        <dbReference type="EMBL" id="KAK3270298.1"/>
    </source>
</evidence>
<dbReference type="Gene3D" id="1.10.150.130">
    <property type="match status" value="1"/>
</dbReference>
<evidence type="ECO:0000313" key="3">
    <source>
        <dbReference type="Proteomes" id="UP001190700"/>
    </source>
</evidence>
<keyword evidence="1" id="KW-0238">DNA-binding</keyword>
<accession>A0AAE0G2E1</accession>
<dbReference type="SUPFAM" id="SSF47823">
    <property type="entry name" value="lambda integrase-like, N-terminal domain"/>
    <property type="match status" value="1"/>
</dbReference>
<organism evidence="2 3">
    <name type="scientific">Cymbomonas tetramitiformis</name>
    <dbReference type="NCBI Taxonomy" id="36881"/>
    <lineage>
        <taxon>Eukaryota</taxon>
        <taxon>Viridiplantae</taxon>
        <taxon>Chlorophyta</taxon>
        <taxon>Pyramimonadophyceae</taxon>
        <taxon>Pyramimonadales</taxon>
        <taxon>Pyramimonadaceae</taxon>
        <taxon>Cymbomonas</taxon>
    </lineage>
</organism>
<keyword evidence="3" id="KW-1185">Reference proteome</keyword>
<reference evidence="2 3" key="1">
    <citation type="journal article" date="2015" name="Genome Biol. Evol.">
        <title>Comparative Genomics of a Bacterivorous Green Alga Reveals Evolutionary Causalities and Consequences of Phago-Mixotrophic Mode of Nutrition.</title>
        <authorList>
            <person name="Burns J.A."/>
            <person name="Paasch A."/>
            <person name="Narechania A."/>
            <person name="Kim E."/>
        </authorList>
    </citation>
    <scope>NUCLEOTIDE SEQUENCE [LARGE SCALE GENOMIC DNA]</scope>
    <source>
        <strain evidence="2 3">PLY_AMNH</strain>
    </source>
</reference>
<protein>
    <submittedName>
        <fullName evidence="2">Uncharacterized protein</fullName>
    </submittedName>
</protein>
<dbReference type="InterPro" id="IPR010998">
    <property type="entry name" value="Integrase_recombinase_N"/>
</dbReference>
<proteinExistence type="predicted"/>
<comment type="caution">
    <text evidence="2">The sequence shown here is derived from an EMBL/GenBank/DDBJ whole genome shotgun (WGS) entry which is preliminary data.</text>
</comment>
<evidence type="ECO:0000256" key="1">
    <source>
        <dbReference type="ARBA" id="ARBA00023125"/>
    </source>
</evidence>
<gene>
    <name evidence="2" type="ORF">CYMTET_21298</name>
</gene>
<dbReference type="GO" id="GO:0003677">
    <property type="term" value="F:DNA binding"/>
    <property type="evidence" value="ECO:0007669"/>
    <property type="project" value="UniProtKB-KW"/>
</dbReference>
<name>A0AAE0G2E1_9CHLO</name>
<dbReference type="AlphaFoldDB" id="A0AAE0G2E1"/>